<keyword evidence="4 6" id="KW-1133">Transmembrane helix</keyword>
<dbReference type="InterPro" id="IPR036259">
    <property type="entry name" value="MFS_trans_sf"/>
</dbReference>
<sequence>MNTATAKNNSGSFALIGVLAFAMVISVMNSTMFNVALPVLRQEFELSSSQVSWVVTAYIIVYAIGSVTYGKLADKFGLKNLITFGLICFAVGSLVGMFATGFGMIIAGRVFQSIGASVIPASSMLIPIRYVSTEQRGRALGITSAGMALGTAIGPIVAGFLLGFASWRFLFAISLLVLIALPFFRRYLKTEPSIPGKADLPGGVLLAATIALLLLSITGRSWGYAAATLAAFLLFVWRIRRANQPFVDPGIFRIGKYTMGLIIGCMVLTLNLCVPYLIPQLLSSVNGLNSLQTGMVMFPGAVVAALLGLVGGRIADAKGNIFLFAWAFALQLAGYIVLFSYIGMGSWPIALLLIVVNTGLTFAQITLANTVSRTLSGPQTGVGMGIYMMSSFIAGAVGTSVLGLVLDGRSGDGGTFGSIFGFFAIWIAAAAVLYFVTFGRKAATKVWA</sequence>
<comment type="caution">
    <text evidence="8">The sequence shown here is derived from an EMBL/GenBank/DDBJ whole genome shotgun (WGS) entry which is preliminary data.</text>
</comment>
<dbReference type="CDD" id="cd17321">
    <property type="entry name" value="MFS_MMR_MDR_like"/>
    <property type="match status" value="1"/>
</dbReference>
<dbReference type="Proteomes" id="UP000606653">
    <property type="component" value="Unassembled WGS sequence"/>
</dbReference>
<evidence type="ECO:0000256" key="4">
    <source>
        <dbReference type="ARBA" id="ARBA00022989"/>
    </source>
</evidence>
<dbReference type="Pfam" id="PF07690">
    <property type="entry name" value="MFS_1"/>
    <property type="match status" value="1"/>
</dbReference>
<dbReference type="InterPro" id="IPR011701">
    <property type="entry name" value="MFS"/>
</dbReference>
<proteinExistence type="predicted"/>
<feature type="transmembrane region" description="Helical" evidence="6">
    <location>
        <begin position="349"/>
        <end position="372"/>
    </location>
</feature>
<dbReference type="EMBL" id="BMLN01000006">
    <property type="protein sequence ID" value="GGO01677.1"/>
    <property type="molecule type" value="Genomic_DNA"/>
</dbReference>
<feature type="transmembrane region" description="Helical" evidence="6">
    <location>
        <begin position="12"/>
        <end position="31"/>
    </location>
</feature>
<dbReference type="PANTHER" id="PTHR42718:SF9">
    <property type="entry name" value="MAJOR FACILITATOR SUPERFAMILY MULTIDRUG TRANSPORTER MFSC"/>
    <property type="match status" value="1"/>
</dbReference>
<reference evidence="9" key="1">
    <citation type="journal article" date="2019" name="Int. J. Syst. Evol. Microbiol.">
        <title>The Global Catalogue of Microorganisms (GCM) 10K type strain sequencing project: providing services to taxonomists for standard genome sequencing and annotation.</title>
        <authorList>
            <consortium name="The Broad Institute Genomics Platform"/>
            <consortium name="The Broad Institute Genome Sequencing Center for Infectious Disease"/>
            <person name="Wu L."/>
            <person name="Ma J."/>
        </authorList>
    </citation>
    <scope>NUCLEOTIDE SEQUENCE [LARGE SCALE GENOMIC DNA]</scope>
    <source>
        <strain evidence="9">CGMCC 1.6964</strain>
    </source>
</reference>
<feature type="transmembrane region" description="Helical" evidence="6">
    <location>
        <begin position="169"/>
        <end position="188"/>
    </location>
</feature>
<evidence type="ECO:0000259" key="7">
    <source>
        <dbReference type="PROSITE" id="PS50850"/>
    </source>
</evidence>
<keyword evidence="5 6" id="KW-0472">Membrane</keyword>
<dbReference type="PANTHER" id="PTHR42718">
    <property type="entry name" value="MAJOR FACILITATOR SUPERFAMILY MULTIDRUG TRANSPORTER MFSC"/>
    <property type="match status" value="1"/>
</dbReference>
<feature type="transmembrane region" description="Helical" evidence="6">
    <location>
        <begin position="113"/>
        <end position="132"/>
    </location>
</feature>
<evidence type="ECO:0000256" key="3">
    <source>
        <dbReference type="ARBA" id="ARBA00022692"/>
    </source>
</evidence>
<protein>
    <submittedName>
        <fullName evidence="8">MFS transporter</fullName>
    </submittedName>
</protein>
<dbReference type="PROSITE" id="PS50850">
    <property type="entry name" value="MFS"/>
    <property type="match status" value="1"/>
</dbReference>
<evidence type="ECO:0000256" key="6">
    <source>
        <dbReference type="SAM" id="Phobius"/>
    </source>
</evidence>
<evidence type="ECO:0000256" key="1">
    <source>
        <dbReference type="ARBA" id="ARBA00004651"/>
    </source>
</evidence>
<comment type="subcellular location">
    <subcellularLocation>
        <location evidence="1">Cell membrane</location>
        <topology evidence="1">Multi-pass membrane protein</topology>
    </subcellularLocation>
</comment>
<feature type="transmembrane region" description="Helical" evidence="6">
    <location>
        <begin position="51"/>
        <end position="69"/>
    </location>
</feature>
<feature type="transmembrane region" description="Helical" evidence="6">
    <location>
        <begin position="321"/>
        <end position="343"/>
    </location>
</feature>
<accession>A0ABQ2L3Z8</accession>
<evidence type="ECO:0000313" key="8">
    <source>
        <dbReference type="EMBL" id="GGO01677.1"/>
    </source>
</evidence>
<keyword evidence="2" id="KW-0813">Transport</keyword>
<dbReference type="PRINTS" id="PR01036">
    <property type="entry name" value="TCRTETB"/>
</dbReference>
<feature type="transmembrane region" description="Helical" evidence="6">
    <location>
        <begin position="384"/>
        <end position="406"/>
    </location>
</feature>
<feature type="transmembrane region" description="Helical" evidence="6">
    <location>
        <begin position="81"/>
        <end position="107"/>
    </location>
</feature>
<feature type="transmembrane region" description="Helical" evidence="6">
    <location>
        <begin position="200"/>
        <end position="217"/>
    </location>
</feature>
<feature type="transmembrane region" description="Helical" evidence="6">
    <location>
        <begin position="139"/>
        <end position="163"/>
    </location>
</feature>
<evidence type="ECO:0000256" key="5">
    <source>
        <dbReference type="ARBA" id="ARBA00023136"/>
    </source>
</evidence>
<dbReference type="SUPFAM" id="SSF103473">
    <property type="entry name" value="MFS general substrate transporter"/>
    <property type="match status" value="1"/>
</dbReference>
<feature type="transmembrane region" description="Helical" evidence="6">
    <location>
        <begin position="418"/>
        <end position="436"/>
    </location>
</feature>
<evidence type="ECO:0000313" key="9">
    <source>
        <dbReference type="Proteomes" id="UP000606653"/>
    </source>
</evidence>
<feature type="domain" description="Major facilitator superfamily (MFS) profile" evidence="7">
    <location>
        <begin position="15"/>
        <end position="442"/>
    </location>
</feature>
<feature type="transmembrane region" description="Helical" evidence="6">
    <location>
        <begin position="223"/>
        <end position="239"/>
    </location>
</feature>
<name>A0ABQ2L3Z8_9BACL</name>
<dbReference type="Gene3D" id="1.20.1250.20">
    <property type="entry name" value="MFS general substrate transporter like domains"/>
    <property type="match status" value="2"/>
</dbReference>
<feature type="transmembrane region" description="Helical" evidence="6">
    <location>
        <begin position="290"/>
        <end position="309"/>
    </location>
</feature>
<organism evidence="8 9">
    <name type="scientific">Saccharibacillus kuerlensis</name>
    <dbReference type="NCBI Taxonomy" id="459527"/>
    <lineage>
        <taxon>Bacteria</taxon>
        <taxon>Bacillati</taxon>
        <taxon>Bacillota</taxon>
        <taxon>Bacilli</taxon>
        <taxon>Bacillales</taxon>
        <taxon>Paenibacillaceae</taxon>
        <taxon>Saccharibacillus</taxon>
    </lineage>
</organism>
<gene>
    <name evidence="8" type="ORF">GCM10010969_24260</name>
</gene>
<keyword evidence="3 6" id="KW-0812">Transmembrane</keyword>
<dbReference type="InterPro" id="IPR020846">
    <property type="entry name" value="MFS_dom"/>
</dbReference>
<evidence type="ECO:0000256" key="2">
    <source>
        <dbReference type="ARBA" id="ARBA00022448"/>
    </source>
</evidence>
<keyword evidence="9" id="KW-1185">Reference proteome</keyword>
<dbReference type="RefSeq" id="WP_018976242.1">
    <property type="nucleotide sequence ID" value="NZ_BMLN01000006.1"/>
</dbReference>
<feature type="transmembrane region" description="Helical" evidence="6">
    <location>
        <begin position="259"/>
        <end position="278"/>
    </location>
</feature>